<evidence type="ECO:0000256" key="2">
    <source>
        <dbReference type="ARBA" id="ARBA00011028"/>
    </source>
</evidence>
<feature type="region of interest" description="Disordered" evidence="7">
    <location>
        <begin position="109"/>
        <end position="142"/>
    </location>
</feature>
<dbReference type="InterPro" id="IPR006128">
    <property type="entry name" value="Lipoprotein_PsaA-like"/>
</dbReference>
<evidence type="ECO:0000313" key="9">
    <source>
        <dbReference type="EMBL" id="AVO33311.1"/>
    </source>
</evidence>
<feature type="signal peptide" evidence="8">
    <location>
        <begin position="1"/>
        <end position="25"/>
    </location>
</feature>
<evidence type="ECO:0000256" key="5">
    <source>
        <dbReference type="ARBA" id="ARBA00022729"/>
    </source>
</evidence>
<dbReference type="InterPro" id="IPR006127">
    <property type="entry name" value="ZnuA-like"/>
</dbReference>
<keyword evidence="4" id="KW-0479">Metal-binding</keyword>
<evidence type="ECO:0000313" key="10">
    <source>
        <dbReference type="Proteomes" id="UP000239709"/>
    </source>
</evidence>
<comment type="subcellular location">
    <subcellularLocation>
        <location evidence="1">Cell envelope</location>
    </subcellularLocation>
</comment>
<comment type="similarity">
    <text evidence="2 6">Belongs to the bacterial solute-binding protein 9 family.</text>
</comment>
<evidence type="ECO:0000256" key="4">
    <source>
        <dbReference type="ARBA" id="ARBA00022723"/>
    </source>
</evidence>
<dbReference type="AlphaFoldDB" id="A0A2S0MBZ1"/>
<proteinExistence type="inferred from homology"/>
<dbReference type="InterPro" id="IPR050492">
    <property type="entry name" value="Bact_metal-bind_prot9"/>
</dbReference>
<evidence type="ECO:0000256" key="1">
    <source>
        <dbReference type="ARBA" id="ARBA00004196"/>
    </source>
</evidence>
<name>A0A2S0MBZ1_9BURK</name>
<dbReference type="KEGG" id="otk:C6570_02850"/>
<dbReference type="PRINTS" id="PR00691">
    <property type="entry name" value="ADHESINB"/>
</dbReference>
<dbReference type="GO" id="GO:0046872">
    <property type="term" value="F:metal ion binding"/>
    <property type="evidence" value="ECO:0007669"/>
    <property type="project" value="UniProtKB-KW"/>
</dbReference>
<dbReference type="EMBL" id="CP027666">
    <property type="protein sequence ID" value="AVO33311.1"/>
    <property type="molecule type" value="Genomic_DNA"/>
</dbReference>
<keyword evidence="5 8" id="KW-0732">Signal</keyword>
<reference evidence="9 10" key="1">
    <citation type="submission" date="2018-03" db="EMBL/GenBank/DDBJ databases">
        <title>Genome sequencing of Ottowia sp.</title>
        <authorList>
            <person name="Kim S.-J."/>
            <person name="Heo J."/>
            <person name="Kwon S.-W."/>
        </authorList>
    </citation>
    <scope>NUCLEOTIDE SEQUENCE [LARGE SCALE GENOMIC DNA]</scope>
    <source>
        <strain evidence="9 10">KADR8-3</strain>
    </source>
</reference>
<dbReference type="PRINTS" id="PR00690">
    <property type="entry name" value="ADHESNFAMILY"/>
</dbReference>
<evidence type="ECO:0000256" key="8">
    <source>
        <dbReference type="SAM" id="SignalP"/>
    </source>
</evidence>
<evidence type="ECO:0000256" key="3">
    <source>
        <dbReference type="ARBA" id="ARBA00022448"/>
    </source>
</evidence>
<protein>
    <submittedName>
        <fullName evidence="9">Metal ABC transporter substrate-binding protein</fullName>
    </submittedName>
</protein>
<dbReference type="InterPro" id="IPR006129">
    <property type="entry name" value="AdhesinB"/>
</dbReference>
<dbReference type="Pfam" id="PF01297">
    <property type="entry name" value="ZnuA"/>
    <property type="match status" value="1"/>
</dbReference>
<feature type="chain" id="PRO_5015504053" evidence="8">
    <location>
        <begin position="26"/>
        <end position="316"/>
    </location>
</feature>
<dbReference type="Gene3D" id="3.40.50.1980">
    <property type="entry name" value="Nitrogenase molybdenum iron protein domain"/>
    <property type="match status" value="2"/>
</dbReference>
<dbReference type="GO" id="GO:0007155">
    <property type="term" value="P:cell adhesion"/>
    <property type="evidence" value="ECO:0007669"/>
    <property type="project" value="InterPro"/>
</dbReference>
<dbReference type="SUPFAM" id="SSF53807">
    <property type="entry name" value="Helical backbone' metal receptor"/>
    <property type="match status" value="1"/>
</dbReference>
<sequence>MKKRAFTTALTALALGASLCSAAHAAEPLRVVATFSILADMVRQVGGDRVAVQALVGPGEDAHVFQPSPAQARQVGQAQLLVANGLGYEGWMARLVQSAGYRGPTVQATNGVRPLDAAPGDDHDHHHGDGDHDHDAHAGHTDPHAWQSAANAQVYVKNIVNGLCAADAAGCADYRARGERYTAELRQLDADIRAVWAPVPAAQRKVITSHAAFGYYGQAYGVRFLAARGVSTDSEPSAKAVAQLVRLIRTEKVRALFIENISDPRLMEQLARETGVRASGSLYSDALTKTGGDADTYVQMMRTNTARMVAAVKGTS</sequence>
<accession>A0A2S0MBZ1</accession>
<organism evidence="9 10">
    <name type="scientific">Ottowia oryzae</name>
    <dbReference type="NCBI Taxonomy" id="2109914"/>
    <lineage>
        <taxon>Bacteria</taxon>
        <taxon>Pseudomonadati</taxon>
        <taxon>Pseudomonadota</taxon>
        <taxon>Betaproteobacteria</taxon>
        <taxon>Burkholderiales</taxon>
        <taxon>Comamonadaceae</taxon>
        <taxon>Ottowia</taxon>
    </lineage>
</organism>
<dbReference type="GO" id="GO:0030001">
    <property type="term" value="P:metal ion transport"/>
    <property type="evidence" value="ECO:0007669"/>
    <property type="project" value="InterPro"/>
</dbReference>
<dbReference type="GO" id="GO:0030313">
    <property type="term" value="C:cell envelope"/>
    <property type="evidence" value="ECO:0007669"/>
    <property type="project" value="UniProtKB-SubCell"/>
</dbReference>
<evidence type="ECO:0000256" key="7">
    <source>
        <dbReference type="SAM" id="MobiDB-lite"/>
    </source>
</evidence>
<dbReference type="RefSeq" id="WP_106701871.1">
    <property type="nucleotide sequence ID" value="NZ_CP027666.1"/>
</dbReference>
<keyword evidence="10" id="KW-1185">Reference proteome</keyword>
<dbReference type="Proteomes" id="UP000239709">
    <property type="component" value="Chromosome"/>
</dbReference>
<gene>
    <name evidence="9" type="ORF">C6570_02850</name>
</gene>
<dbReference type="PANTHER" id="PTHR42953:SF1">
    <property type="entry name" value="METAL-BINDING PROTEIN HI_0362-RELATED"/>
    <property type="match status" value="1"/>
</dbReference>
<evidence type="ECO:0000256" key="6">
    <source>
        <dbReference type="RuleBase" id="RU003512"/>
    </source>
</evidence>
<keyword evidence="3 6" id="KW-0813">Transport</keyword>
<dbReference type="PANTHER" id="PTHR42953">
    <property type="entry name" value="HIGH-AFFINITY ZINC UPTAKE SYSTEM PROTEIN ZNUA-RELATED"/>
    <property type="match status" value="1"/>
</dbReference>
<feature type="compositionally biased region" description="Basic and acidic residues" evidence="7">
    <location>
        <begin position="120"/>
        <end position="142"/>
    </location>
</feature>
<dbReference type="OrthoDB" id="9793396at2"/>